<evidence type="ECO:0000313" key="3">
    <source>
        <dbReference type="Proteomes" id="UP000306441"/>
    </source>
</evidence>
<feature type="signal peptide" evidence="1">
    <location>
        <begin position="1"/>
        <end position="20"/>
    </location>
</feature>
<reference evidence="2 3" key="1">
    <citation type="submission" date="2019-04" db="EMBL/GenBank/DDBJ databases">
        <title>Mesorhizobium composti sp. nov., isolated from compost.</title>
        <authorList>
            <person name="Lin S.-Y."/>
            <person name="Hameed A."/>
            <person name="Hsieh Y.-T."/>
            <person name="Young C.-C."/>
        </authorList>
    </citation>
    <scope>NUCLEOTIDE SEQUENCE [LARGE SCALE GENOMIC DNA]</scope>
    <source>
        <strain evidence="2 3">CC-YTH430</strain>
    </source>
</reference>
<feature type="chain" id="PRO_5045267060" evidence="1">
    <location>
        <begin position="21"/>
        <end position="377"/>
    </location>
</feature>
<gene>
    <name evidence="2" type="ORF">E6C48_12780</name>
</gene>
<protein>
    <submittedName>
        <fullName evidence="2">Uncharacterized protein</fullName>
    </submittedName>
</protein>
<organism evidence="2 3">
    <name type="scientific">Ollibium composti</name>
    <dbReference type="NCBI Taxonomy" id="2675109"/>
    <lineage>
        <taxon>Bacteria</taxon>
        <taxon>Pseudomonadati</taxon>
        <taxon>Pseudomonadota</taxon>
        <taxon>Alphaproteobacteria</taxon>
        <taxon>Hyphomicrobiales</taxon>
        <taxon>Phyllobacteriaceae</taxon>
        <taxon>Ollibium</taxon>
    </lineage>
</organism>
<sequence>MKAAAMILGLLFFGLGNGNAAEFVFGQNSEPTRLNQDISITRVSIKVSGFFVGGFADYCLELKRDKPPLYSPTIGRGGYIEPMCFNTVRTQSTESALATLWRWAKSKLLRANLTLVPAGDWEQQVELSNTPIFVPDGTLINCGSLGALSSTYDAKSLVGTCTVEYQAYEAGDPRFRLLRMPYYDQFFHYEKPLITSYLRSFEGHALHISGAVVYIGNNNHGSQMEACLTKERNGKTIGHLCFPPANQDSPGQVFFDWTINKNERVGLDCYYPADDRTSSGDCAAYLIVKLPDDLERSPENAFRDYGELPRDYVQTWCEQTAHIISEESMHDPKLCLGKDACSFEEKMANCRDAFEHTTFPRASCMADSSCYSHSLID</sequence>
<name>A0ABY2Q837_9HYPH</name>
<proteinExistence type="predicted"/>
<dbReference type="EMBL" id="SSNY01000007">
    <property type="protein sequence ID" value="THF56592.1"/>
    <property type="molecule type" value="Genomic_DNA"/>
</dbReference>
<evidence type="ECO:0000313" key="2">
    <source>
        <dbReference type="EMBL" id="THF56592.1"/>
    </source>
</evidence>
<dbReference type="RefSeq" id="WP_136357784.1">
    <property type="nucleotide sequence ID" value="NZ_SSNY01000007.1"/>
</dbReference>
<keyword evidence="3" id="KW-1185">Reference proteome</keyword>
<keyword evidence="1" id="KW-0732">Signal</keyword>
<accession>A0ABY2Q837</accession>
<evidence type="ECO:0000256" key="1">
    <source>
        <dbReference type="SAM" id="SignalP"/>
    </source>
</evidence>
<dbReference type="Proteomes" id="UP000306441">
    <property type="component" value="Unassembled WGS sequence"/>
</dbReference>
<comment type="caution">
    <text evidence="2">The sequence shown here is derived from an EMBL/GenBank/DDBJ whole genome shotgun (WGS) entry which is preliminary data.</text>
</comment>